<feature type="transmembrane region" description="Helical" evidence="1">
    <location>
        <begin position="134"/>
        <end position="157"/>
    </location>
</feature>
<dbReference type="OrthoDB" id="7428929at2"/>
<evidence type="ECO:0000256" key="1">
    <source>
        <dbReference type="SAM" id="Phobius"/>
    </source>
</evidence>
<accession>A0A6L7GEY7</accession>
<keyword evidence="3" id="KW-1185">Reference proteome</keyword>
<gene>
    <name evidence="2" type="ORF">GRI44_04705</name>
</gene>
<feature type="transmembrane region" description="Helical" evidence="1">
    <location>
        <begin position="57"/>
        <end position="83"/>
    </location>
</feature>
<reference evidence="2 3" key="1">
    <citation type="submission" date="2019-12" db="EMBL/GenBank/DDBJ databases">
        <title>Genomic-based taxomic classification of the family Erythrobacteraceae.</title>
        <authorList>
            <person name="Xu L."/>
        </authorList>
    </citation>
    <scope>NUCLEOTIDE SEQUENCE [LARGE SCALE GENOMIC DNA]</scope>
    <source>
        <strain evidence="2 3">KCTC 52259</strain>
    </source>
</reference>
<evidence type="ECO:0000313" key="2">
    <source>
        <dbReference type="EMBL" id="MXP14046.1"/>
    </source>
</evidence>
<feature type="transmembrane region" description="Helical" evidence="1">
    <location>
        <begin position="202"/>
        <end position="218"/>
    </location>
</feature>
<name>A0A6L7GEY7_9SPHN</name>
<sequence>MTNPDANMPNADLDMATPTNVPSMALLVALIAATVLTTAFGAGVVTGFTDAGGGDSPTVLAAIYAVWIAIVGGFALSAARVWLKRANGSKEPLSRSTRRSRSLMYVLVAFSAVIGMFLAYFAPEGTSLLSDGPIPAYPALILIMLWLVGGPIVTILWWRMTDEHDRASYVDGANIAGHAYLFITPGWWVATRAGLLPEQNPMVLLLIVAVIWSAVWFYRRYS</sequence>
<organism evidence="2 3">
    <name type="scientific">Allopontixanthobacter confluentis</name>
    <dbReference type="NCBI Taxonomy" id="1849021"/>
    <lineage>
        <taxon>Bacteria</taxon>
        <taxon>Pseudomonadati</taxon>
        <taxon>Pseudomonadota</taxon>
        <taxon>Alphaproteobacteria</taxon>
        <taxon>Sphingomonadales</taxon>
        <taxon>Erythrobacteraceae</taxon>
        <taxon>Allopontixanthobacter</taxon>
    </lineage>
</organism>
<keyword evidence="1" id="KW-1133">Transmembrane helix</keyword>
<keyword evidence="1" id="KW-0812">Transmembrane</keyword>
<dbReference type="RefSeq" id="WP_160600256.1">
    <property type="nucleotide sequence ID" value="NZ_WTYU01000001.1"/>
</dbReference>
<protein>
    <submittedName>
        <fullName evidence="2">Uncharacterized protein</fullName>
    </submittedName>
</protein>
<feature type="transmembrane region" description="Helical" evidence="1">
    <location>
        <begin position="169"/>
        <end position="190"/>
    </location>
</feature>
<dbReference type="Proteomes" id="UP000473531">
    <property type="component" value="Unassembled WGS sequence"/>
</dbReference>
<feature type="transmembrane region" description="Helical" evidence="1">
    <location>
        <begin position="103"/>
        <end position="122"/>
    </location>
</feature>
<dbReference type="AlphaFoldDB" id="A0A6L7GEY7"/>
<keyword evidence="1" id="KW-0472">Membrane</keyword>
<evidence type="ECO:0000313" key="3">
    <source>
        <dbReference type="Proteomes" id="UP000473531"/>
    </source>
</evidence>
<comment type="caution">
    <text evidence="2">The sequence shown here is derived from an EMBL/GenBank/DDBJ whole genome shotgun (WGS) entry which is preliminary data.</text>
</comment>
<dbReference type="EMBL" id="WTYU01000001">
    <property type="protein sequence ID" value="MXP14046.1"/>
    <property type="molecule type" value="Genomic_DNA"/>
</dbReference>
<proteinExistence type="predicted"/>